<dbReference type="SMART" id="SM00584">
    <property type="entry name" value="TLDc"/>
    <property type="match status" value="1"/>
</dbReference>
<dbReference type="Proteomes" id="UP000688137">
    <property type="component" value="Unassembled WGS sequence"/>
</dbReference>
<evidence type="ECO:0000256" key="3">
    <source>
        <dbReference type="ARBA" id="ARBA00023128"/>
    </source>
</evidence>
<organism evidence="6 7">
    <name type="scientific">Paramecium primaurelia</name>
    <dbReference type="NCBI Taxonomy" id="5886"/>
    <lineage>
        <taxon>Eukaryota</taxon>
        <taxon>Sar</taxon>
        <taxon>Alveolata</taxon>
        <taxon>Ciliophora</taxon>
        <taxon>Intramacronucleata</taxon>
        <taxon>Oligohymenophorea</taxon>
        <taxon>Peniculida</taxon>
        <taxon>Parameciidae</taxon>
        <taxon>Paramecium</taxon>
    </lineage>
</organism>
<evidence type="ECO:0000256" key="1">
    <source>
        <dbReference type="ARBA" id="ARBA00004173"/>
    </source>
</evidence>
<dbReference type="Pfam" id="PF07534">
    <property type="entry name" value="TLD"/>
    <property type="match status" value="1"/>
</dbReference>
<dbReference type="AlphaFoldDB" id="A0A8S1M386"/>
<gene>
    <name evidence="6" type="ORF">PPRIM_AZ9-3.1.T0520093</name>
</gene>
<dbReference type="PANTHER" id="PTHR23354">
    <property type="entry name" value="NUCLEOLAR PROTEIN 7/ESTROGEN RECEPTOR COACTIVATOR-RELATED"/>
    <property type="match status" value="1"/>
</dbReference>
<keyword evidence="3" id="KW-0496">Mitochondrion</keyword>
<accession>A0A8S1M386</accession>
<proteinExistence type="inferred from homology"/>
<comment type="subcellular location">
    <subcellularLocation>
        <location evidence="1">Mitochondrion</location>
    </subcellularLocation>
</comment>
<keyword evidence="7" id="KW-1185">Reference proteome</keyword>
<dbReference type="GO" id="GO:0005739">
    <property type="term" value="C:mitochondrion"/>
    <property type="evidence" value="ECO:0007669"/>
    <property type="project" value="UniProtKB-SubCell"/>
</dbReference>
<name>A0A8S1M386_PARPR</name>
<dbReference type="PROSITE" id="PS51886">
    <property type="entry name" value="TLDC"/>
    <property type="match status" value="1"/>
</dbReference>
<comment type="similarity">
    <text evidence="2">Belongs to the OXR1 family.</text>
</comment>
<evidence type="ECO:0000313" key="6">
    <source>
        <dbReference type="EMBL" id="CAD8074129.1"/>
    </source>
</evidence>
<evidence type="ECO:0000259" key="5">
    <source>
        <dbReference type="PROSITE" id="PS51886"/>
    </source>
</evidence>
<protein>
    <recommendedName>
        <fullName evidence="4">Oxidation resistance protein 1</fullName>
    </recommendedName>
</protein>
<dbReference type="PANTHER" id="PTHR23354:SF62">
    <property type="entry name" value="MUSTARD, ISOFORM V"/>
    <property type="match status" value="1"/>
</dbReference>
<evidence type="ECO:0000256" key="4">
    <source>
        <dbReference type="ARBA" id="ARBA00040604"/>
    </source>
</evidence>
<feature type="domain" description="TLDc" evidence="5">
    <location>
        <begin position="198"/>
        <end position="416"/>
    </location>
</feature>
<dbReference type="InterPro" id="IPR006571">
    <property type="entry name" value="TLDc_dom"/>
</dbReference>
<sequence>MGNEFCISKRSQKRTILNDDERQQVKRLYKKLISRHDEQNDYLNEECFQYLLKNRPTIALKLYKYMVFYHSDERLSFDAFEDLVGKLTKSETLNRMTRTEQYSIISIQKINMAKIDYDQEKISYLDAFDLLSEIEYFIWEQGYFVTDYLIQDEYTTRSILSRLFTSSAGSIMFYELTIFLEQNFPYLSILLTKYFNQLFISQRNYNQLSKFQKPSYLINNSTFGYMAISSSIIQEADSFELLWTSVRGWNFDQLYNALIGFKGATLIIIKFDDSTENDSDEEENVKQKKIKGKNNKHCIVAALNSTQWIETNSYQGTSQSILFQLYPTYTPFNVANDVFKSKRSGSQNYCYINKTDNKKGLGFGGDMKQFRLWISAQNMQQSSYAAKQGEPYIKGDLIDSSIQTPTITYIEAWGVGNQNLECDSNSEEEIKCYRESTNDLLLKYQS</sequence>
<dbReference type="EMBL" id="CAJJDM010000052">
    <property type="protein sequence ID" value="CAD8074129.1"/>
    <property type="molecule type" value="Genomic_DNA"/>
</dbReference>
<reference evidence="6" key="1">
    <citation type="submission" date="2021-01" db="EMBL/GenBank/DDBJ databases">
        <authorList>
            <consortium name="Genoscope - CEA"/>
            <person name="William W."/>
        </authorList>
    </citation>
    <scope>NUCLEOTIDE SEQUENCE</scope>
</reference>
<comment type="caution">
    <text evidence="6">The sequence shown here is derived from an EMBL/GenBank/DDBJ whole genome shotgun (WGS) entry which is preliminary data.</text>
</comment>
<evidence type="ECO:0000313" key="7">
    <source>
        <dbReference type="Proteomes" id="UP000688137"/>
    </source>
</evidence>
<evidence type="ECO:0000256" key="2">
    <source>
        <dbReference type="ARBA" id="ARBA00009540"/>
    </source>
</evidence>